<sequence length="325" mass="36805">MVFVLLFLLITLFTGMIAMTLKRHKLQVEYRLNKYFSEEANDENKMTTRGRTIEQAGNRDAFLKSAFQRFSRIFRGKKQTEKWAELIETSGVPIRSEEFMAIRLLSVLLTFMTAFAMELNWMMVILLPLIGWFGPGSYLKHKRKKRIQACSDQLPQALGTISTAMKSGFSFMQAMQLVAKEVSDPLGTEFAKAIREMNLGISMEQSFQNLLSRLPNKDLKLVVTAVLIQRSTGGNLSKLFETIEETIHERIRMKDELKTLTSQGRMSAIIISLLPVVLGLILNVASPSYFSPMLEHPLGLVFLAMGAVSGFIGWLVIQKIVRIEV</sequence>
<dbReference type="EMBL" id="BAAADO010000001">
    <property type="protein sequence ID" value="GAA0480448.1"/>
    <property type="molecule type" value="Genomic_DNA"/>
</dbReference>
<accession>A0ABN1AN27</accession>
<keyword evidence="2" id="KW-1003">Cell membrane</keyword>
<dbReference type="Proteomes" id="UP001500880">
    <property type="component" value="Unassembled WGS sequence"/>
</dbReference>
<dbReference type="RefSeq" id="WP_343836384.1">
    <property type="nucleotide sequence ID" value="NZ_BAAADO010000001.1"/>
</dbReference>
<evidence type="ECO:0000256" key="5">
    <source>
        <dbReference type="ARBA" id="ARBA00023136"/>
    </source>
</evidence>
<organism evidence="8 9">
    <name type="scientific">Salinibacillus aidingensis</name>
    <dbReference type="NCBI Taxonomy" id="237684"/>
    <lineage>
        <taxon>Bacteria</taxon>
        <taxon>Bacillati</taxon>
        <taxon>Bacillota</taxon>
        <taxon>Bacilli</taxon>
        <taxon>Bacillales</taxon>
        <taxon>Bacillaceae</taxon>
        <taxon>Salinibacillus</taxon>
    </lineage>
</organism>
<comment type="caution">
    <text evidence="8">The sequence shown here is derived from an EMBL/GenBank/DDBJ whole genome shotgun (WGS) entry which is preliminary data.</text>
</comment>
<evidence type="ECO:0000313" key="8">
    <source>
        <dbReference type="EMBL" id="GAA0480448.1"/>
    </source>
</evidence>
<reference evidence="8 9" key="1">
    <citation type="journal article" date="2019" name="Int. J. Syst. Evol. Microbiol.">
        <title>The Global Catalogue of Microorganisms (GCM) 10K type strain sequencing project: providing services to taxonomists for standard genome sequencing and annotation.</title>
        <authorList>
            <consortium name="The Broad Institute Genomics Platform"/>
            <consortium name="The Broad Institute Genome Sequencing Center for Infectious Disease"/>
            <person name="Wu L."/>
            <person name="Ma J."/>
        </authorList>
    </citation>
    <scope>NUCLEOTIDE SEQUENCE [LARGE SCALE GENOMIC DNA]</scope>
    <source>
        <strain evidence="8 9">JCM 12389</strain>
    </source>
</reference>
<dbReference type="InterPro" id="IPR042094">
    <property type="entry name" value="T2SS_GspF_sf"/>
</dbReference>
<dbReference type="PANTHER" id="PTHR35007">
    <property type="entry name" value="INTEGRAL MEMBRANE PROTEIN-RELATED"/>
    <property type="match status" value="1"/>
</dbReference>
<keyword evidence="9" id="KW-1185">Reference proteome</keyword>
<name>A0ABN1AN27_9BACI</name>
<feature type="transmembrane region" description="Helical" evidence="6">
    <location>
        <begin position="119"/>
        <end position="139"/>
    </location>
</feature>
<feature type="domain" description="Type II secretion system protein GspF" evidence="7">
    <location>
        <begin position="158"/>
        <end position="282"/>
    </location>
</feature>
<keyword evidence="4 6" id="KW-1133">Transmembrane helix</keyword>
<dbReference type="InterPro" id="IPR018076">
    <property type="entry name" value="T2SS_GspF_dom"/>
</dbReference>
<evidence type="ECO:0000256" key="3">
    <source>
        <dbReference type="ARBA" id="ARBA00022692"/>
    </source>
</evidence>
<feature type="transmembrane region" description="Helical" evidence="6">
    <location>
        <begin position="268"/>
        <end position="286"/>
    </location>
</feature>
<evidence type="ECO:0000313" key="9">
    <source>
        <dbReference type="Proteomes" id="UP001500880"/>
    </source>
</evidence>
<gene>
    <name evidence="8" type="ORF">GCM10008986_01230</name>
</gene>
<evidence type="ECO:0000256" key="6">
    <source>
        <dbReference type="SAM" id="Phobius"/>
    </source>
</evidence>
<evidence type="ECO:0000256" key="1">
    <source>
        <dbReference type="ARBA" id="ARBA00004651"/>
    </source>
</evidence>
<evidence type="ECO:0000259" key="7">
    <source>
        <dbReference type="Pfam" id="PF00482"/>
    </source>
</evidence>
<dbReference type="Pfam" id="PF00482">
    <property type="entry name" value="T2SSF"/>
    <property type="match status" value="1"/>
</dbReference>
<evidence type="ECO:0000256" key="2">
    <source>
        <dbReference type="ARBA" id="ARBA00022475"/>
    </source>
</evidence>
<keyword evidence="3 6" id="KW-0812">Transmembrane</keyword>
<protein>
    <submittedName>
        <fullName evidence="8">Type II secretion system F family protein</fullName>
    </submittedName>
</protein>
<evidence type="ECO:0000256" key="4">
    <source>
        <dbReference type="ARBA" id="ARBA00022989"/>
    </source>
</evidence>
<feature type="transmembrane region" description="Helical" evidence="6">
    <location>
        <begin position="298"/>
        <end position="317"/>
    </location>
</feature>
<keyword evidence="5 6" id="KW-0472">Membrane</keyword>
<comment type="subcellular location">
    <subcellularLocation>
        <location evidence="1">Cell membrane</location>
        <topology evidence="1">Multi-pass membrane protein</topology>
    </subcellularLocation>
</comment>
<dbReference type="Gene3D" id="1.20.81.30">
    <property type="entry name" value="Type II secretion system (T2SS), domain F"/>
    <property type="match status" value="1"/>
</dbReference>
<dbReference type="PANTHER" id="PTHR35007:SF1">
    <property type="entry name" value="PILUS ASSEMBLY PROTEIN"/>
    <property type="match status" value="1"/>
</dbReference>
<proteinExistence type="predicted"/>